<reference evidence="4" key="2">
    <citation type="submission" date="2015-04" db="EMBL/GenBank/DDBJ databases">
        <authorList>
            <person name="Syromyatnikov M.Y."/>
            <person name="Popov V.N."/>
        </authorList>
    </citation>
    <scope>NUCLEOTIDE SEQUENCE</scope>
    <source>
        <tissue evidence="4">Venom duct</tissue>
    </source>
</reference>
<evidence type="ECO:0000313" key="4">
    <source>
        <dbReference type="EMBL" id="JAI17957.1"/>
    </source>
</evidence>
<evidence type="ECO:0000313" key="3">
    <source>
        <dbReference type="EMBL" id="JAG92832.1"/>
    </source>
</evidence>
<proteinExistence type="predicted"/>
<protein>
    <submittedName>
        <fullName evidence="3">Ctr_42_T conopeptide</fullName>
    </submittedName>
    <submittedName>
        <fullName evidence="4">Ctr_Di3_1 conopeptide</fullName>
    </submittedName>
</protein>
<feature type="signal peptide" evidence="2">
    <location>
        <begin position="1"/>
        <end position="19"/>
    </location>
</feature>
<evidence type="ECO:0000256" key="1">
    <source>
        <dbReference type="SAM" id="MobiDB-lite"/>
    </source>
</evidence>
<sequence length="96" mass="10078">MSTLGTLLLIALLLPLVNPADNGDGQAKPRTRNLRSLGLGRTPRRLDKRGCDPTDGCQTVVCDTSTGPCCCPSGYKCQTQLSGTTACVLDCAHNCP</sequence>
<dbReference type="AlphaFoldDB" id="A0A0C9SEP0"/>
<feature type="region of interest" description="Disordered" evidence="1">
    <location>
        <begin position="19"/>
        <end position="41"/>
    </location>
</feature>
<keyword evidence="2" id="KW-0732">Signal</keyword>
<evidence type="ECO:0000256" key="2">
    <source>
        <dbReference type="SAM" id="SignalP"/>
    </source>
</evidence>
<dbReference type="EMBL" id="GCVM01000032">
    <property type="protein sequence ID" value="JAI17957.1"/>
    <property type="molecule type" value="Transcribed_RNA"/>
</dbReference>
<dbReference type="EMBL" id="GCJM01000046">
    <property type="protein sequence ID" value="JAG92832.1"/>
    <property type="molecule type" value="Transcribed_RNA"/>
</dbReference>
<name>A0A0C9SEP0_CONTD</name>
<accession>A0A0C9SEP0</accession>
<organism evidence="3">
    <name type="scientific">Conus tribblei</name>
    <name type="common">Tribble's cone</name>
    <name type="synonym">Splinoconus tribblei</name>
    <dbReference type="NCBI Taxonomy" id="101761"/>
    <lineage>
        <taxon>Eukaryota</taxon>
        <taxon>Metazoa</taxon>
        <taxon>Spiralia</taxon>
        <taxon>Lophotrochozoa</taxon>
        <taxon>Mollusca</taxon>
        <taxon>Gastropoda</taxon>
        <taxon>Caenogastropoda</taxon>
        <taxon>Neogastropoda</taxon>
        <taxon>Conoidea</taxon>
        <taxon>Conidae</taxon>
        <taxon>Conus</taxon>
        <taxon>Splinoconus</taxon>
    </lineage>
</organism>
<feature type="chain" id="PRO_5014019775" evidence="2">
    <location>
        <begin position="20"/>
        <end position="96"/>
    </location>
</feature>
<reference evidence="3" key="1">
    <citation type="journal article" date="2015" name="Mar. Biotechnol.">
        <title>High conopeptide diversity in Conus tribblei revealed through analysis of venom duct transcriptome using two high-throughput sequencing platforms.</title>
        <authorList>
            <person name="Barghi N."/>
            <person name="Concepcion G.P."/>
            <person name="Olivera B.M."/>
            <person name="Lluisma A.O."/>
        </authorList>
    </citation>
    <scope>NUCLEOTIDE SEQUENCE</scope>
    <source>
        <tissue evidence="3">Venom duct</tissue>
    </source>
</reference>